<organism evidence="2 3">
    <name type="scientific">Ruminococcus flavefaciens</name>
    <dbReference type="NCBI Taxonomy" id="1265"/>
    <lineage>
        <taxon>Bacteria</taxon>
        <taxon>Bacillati</taxon>
        <taxon>Bacillota</taxon>
        <taxon>Clostridia</taxon>
        <taxon>Eubacteriales</taxon>
        <taxon>Oscillospiraceae</taxon>
        <taxon>Ruminococcus</taxon>
    </lineage>
</organism>
<reference evidence="2 3" key="1">
    <citation type="submission" date="2018-05" db="EMBL/GenBank/DDBJ databases">
        <title>The Hungate 1000. A catalogue of reference genomes from the rumen microbiome.</title>
        <authorList>
            <person name="Kelly W."/>
        </authorList>
    </citation>
    <scope>NUCLEOTIDE SEQUENCE [LARGE SCALE GENOMIC DNA]</scope>
    <source>
        <strain evidence="2 3">SAb67</strain>
    </source>
</reference>
<sequence length="398" mass="45401">MTVTLRYGDMEVRWGLPVSAIHVQDILDRMNVQSGREIEFMFSKYDMIDMPANILDKWHKADIYKLNVFADCFQRLEDHQKAGFKSVLMRNPESSIDDMIAMTYGIDCVPVYPAKNYAELGEIAVENEMLPEIEECSDAVIGLLDYEKVGKLLAERDNGLFVDGYYCMPDSYEEPDISLTIEVPDKRFFRVLVSPSATTTDQAQWFNLPEDIRRLRAYSAEHNSTPEQMYITEVEAVLPNITDAAYYEAYWVEDMIALSEQLAGMRKSDVVKLKAVMETENIQTFSGAREAIDSLNEYEFDSMVQDESQYGKVYACRVFPTNFDWSILENCDMNDFGKQVLARKHGELTEYGVLSGKGQKLYTTLTAESETMEEAEKLTEDEAEAEDESEAMSMGGMT</sequence>
<evidence type="ECO:0008006" key="4">
    <source>
        <dbReference type="Google" id="ProtNLM"/>
    </source>
</evidence>
<accession>A0A315XT29</accession>
<evidence type="ECO:0000313" key="3">
    <source>
        <dbReference type="Proteomes" id="UP000245720"/>
    </source>
</evidence>
<name>A0A315XT29_RUMFL</name>
<dbReference type="RefSeq" id="WP_109727969.1">
    <property type="nucleotide sequence ID" value="NZ_QGDI01000018.1"/>
</dbReference>
<feature type="region of interest" description="Disordered" evidence="1">
    <location>
        <begin position="368"/>
        <end position="398"/>
    </location>
</feature>
<proteinExistence type="predicted"/>
<feature type="compositionally biased region" description="Acidic residues" evidence="1">
    <location>
        <begin position="381"/>
        <end position="390"/>
    </location>
</feature>
<comment type="caution">
    <text evidence="2">The sequence shown here is derived from an EMBL/GenBank/DDBJ whole genome shotgun (WGS) entry which is preliminary data.</text>
</comment>
<evidence type="ECO:0000256" key="1">
    <source>
        <dbReference type="SAM" id="MobiDB-lite"/>
    </source>
</evidence>
<protein>
    <recommendedName>
        <fullName evidence="4">Antirestriction protein (ArdA)</fullName>
    </recommendedName>
</protein>
<dbReference type="EMBL" id="QGDI01000018">
    <property type="protein sequence ID" value="PWJ09875.1"/>
    <property type="molecule type" value="Genomic_DNA"/>
</dbReference>
<evidence type="ECO:0000313" key="2">
    <source>
        <dbReference type="EMBL" id="PWJ09875.1"/>
    </source>
</evidence>
<dbReference type="AlphaFoldDB" id="A0A315XT29"/>
<dbReference type="Proteomes" id="UP000245720">
    <property type="component" value="Unassembled WGS sequence"/>
</dbReference>
<dbReference type="OrthoDB" id="1733755at2"/>
<gene>
    <name evidence="2" type="ORF">IE37_03309</name>
</gene>